<evidence type="ECO:0000259" key="9">
    <source>
        <dbReference type="PROSITE" id="PS51779"/>
    </source>
</evidence>
<gene>
    <name evidence="10" type="ORF">A3A13_04775</name>
</gene>
<evidence type="ECO:0000256" key="1">
    <source>
        <dbReference type="ARBA" id="ARBA00004370"/>
    </source>
</evidence>
<organism evidence="10 11">
    <name type="scientific">Candidatus Yanofskybacteria bacterium RIFCSPLOWO2_01_FULL_43_22</name>
    <dbReference type="NCBI Taxonomy" id="1802695"/>
    <lineage>
        <taxon>Bacteria</taxon>
        <taxon>Candidatus Yanofskyibacteriota</taxon>
    </lineage>
</organism>
<protein>
    <recommendedName>
        <fullName evidence="9">POTRA domain-containing protein</fullName>
    </recommendedName>
</protein>
<proteinExistence type="predicted"/>
<feature type="domain" description="POTRA" evidence="9">
    <location>
        <begin position="51"/>
        <end position="130"/>
    </location>
</feature>
<keyword evidence="5 8" id="KW-1133">Transmembrane helix</keyword>
<evidence type="ECO:0000256" key="3">
    <source>
        <dbReference type="ARBA" id="ARBA00022618"/>
    </source>
</evidence>
<dbReference type="InterPro" id="IPR034746">
    <property type="entry name" value="POTRA"/>
</dbReference>
<keyword evidence="2" id="KW-1003">Cell membrane</keyword>
<evidence type="ECO:0000256" key="2">
    <source>
        <dbReference type="ARBA" id="ARBA00022475"/>
    </source>
</evidence>
<comment type="caution">
    <text evidence="10">The sequence shown here is derived from an EMBL/GenBank/DDBJ whole genome shotgun (WGS) entry which is preliminary data.</text>
</comment>
<dbReference type="STRING" id="1802695.A3A13_04775"/>
<evidence type="ECO:0000256" key="7">
    <source>
        <dbReference type="ARBA" id="ARBA00023306"/>
    </source>
</evidence>
<dbReference type="Pfam" id="PF08478">
    <property type="entry name" value="POTRA_1"/>
    <property type="match status" value="1"/>
</dbReference>
<reference evidence="10 11" key="1">
    <citation type="journal article" date="2016" name="Nat. Commun.">
        <title>Thousands of microbial genomes shed light on interconnected biogeochemical processes in an aquifer system.</title>
        <authorList>
            <person name="Anantharaman K."/>
            <person name="Brown C.T."/>
            <person name="Hug L.A."/>
            <person name="Sharon I."/>
            <person name="Castelle C.J."/>
            <person name="Probst A.J."/>
            <person name="Thomas B.C."/>
            <person name="Singh A."/>
            <person name="Wilkins M.J."/>
            <person name="Karaoz U."/>
            <person name="Brodie E.L."/>
            <person name="Williams K.H."/>
            <person name="Hubbard S.S."/>
            <person name="Banfield J.F."/>
        </authorList>
    </citation>
    <scope>NUCLEOTIDE SEQUENCE [LARGE SCALE GENOMIC DNA]</scope>
</reference>
<keyword evidence="3" id="KW-0132">Cell division</keyword>
<comment type="subcellular location">
    <subcellularLocation>
        <location evidence="1">Membrane</location>
    </subcellularLocation>
</comment>
<keyword evidence="7" id="KW-0131">Cell cycle</keyword>
<dbReference type="AlphaFoldDB" id="A0A1F8GK68"/>
<dbReference type="GO" id="GO:0051301">
    <property type="term" value="P:cell division"/>
    <property type="evidence" value="ECO:0007669"/>
    <property type="project" value="UniProtKB-KW"/>
</dbReference>
<evidence type="ECO:0000256" key="6">
    <source>
        <dbReference type="ARBA" id="ARBA00023136"/>
    </source>
</evidence>
<keyword evidence="6 8" id="KW-0472">Membrane</keyword>
<name>A0A1F8GK68_9BACT</name>
<dbReference type="EMBL" id="MGKJ01000009">
    <property type="protein sequence ID" value="OGN24819.1"/>
    <property type="molecule type" value="Genomic_DNA"/>
</dbReference>
<sequence length="277" mass="31315">MRVYDAKNIRYKDGLAEKRRKVFVVKVLFFIGLVIAVAGLILYLLFFSGFLDIREVSISGLDKVGNDEFNSGLNNRLNSKWLGLLEHQRNILFFNSKDFKAEALASFPEIKGVSINKEPPHTLEIDITEREMAGIWCFSLPSPEEADGGCRYFDMEGNLWGEAARSSGFIVLNVSDLRPDIKTIDFGLLATIIFTSNRLKEMDILVSKFTIPKNFIGNFSATTSSGYELLFSTDFDIGEQLKVLEIFLAEKQNDPSSVGGFKPQYIDLRINGRVYYK</sequence>
<keyword evidence="4 8" id="KW-0812">Transmembrane</keyword>
<dbReference type="GO" id="GO:0016020">
    <property type="term" value="C:membrane"/>
    <property type="evidence" value="ECO:0007669"/>
    <property type="project" value="UniProtKB-SubCell"/>
</dbReference>
<evidence type="ECO:0000256" key="4">
    <source>
        <dbReference type="ARBA" id="ARBA00022692"/>
    </source>
</evidence>
<evidence type="ECO:0000313" key="11">
    <source>
        <dbReference type="Proteomes" id="UP000178911"/>
    </source>
</evidence>
<dbReference type="InterPro" id="IPR013685">
    <property type="entry name" value="POTRA_FtsQ_type"/>
</dbReference>
<accession>A0A1F8GK68</accession>
<feature type="transmembrane region" description="Helical" evidence="8">
    <location>
        <begin position="27"/>
        <end position="51"/>
    </location>
</feature>
<dbReference type="PROSITE" id="PS51779">
    <property type="entry name" value="POTRA"/>
    <property type="match status" value="1"/>
</dbReference>
<dbReference type="Proteomes" id="UP000178911">
    <property type="component" value="Unassembled WGS sequence"/>
</dbReference>
<evidence type="ECO:0000256" key="5">
    <source>
        <dbReference type="ARBA" id="ARBA00022989"/>
    </source>
</evidence>
<evidence type="ECO:0000256" key="8">
    <source>
        <dbReference type="SAM" id="Phobius"/>
    </source>
</evidence>
<evidence type="ECO:0000313" key="10">
    <source>
        <dbReference type="EMBL" id="OGN24819.1"/>
    </source>
</evidence>